<dbReference type="CTD" id="81892"/>
<dbReference type="Pfam" id="PF00076">
    <property type="entry name" value="RRM_1"/>
    <property type="match status" value="1"/>
</dbReference>
<gene>
    <name evidence="5" type="primary">SLIRP</name>
</gene>
<organism evidence="4 5">
    <name type="scientific">Alligator sinensis</name>
    <name type="common">Chinese alligator</name>
    <dbReference type="NCBI Taxonomy" id="38654"/>
    <lineage>
        <taxon>Eukaryota</taxon>
        <taxon>Metazoa</taxon>
        <taxon>Chordata</taxon>
        <taxon>Craniata</taxon>
        <taxon>Vertebrata</taxon>
        <taxon>Euteleostomi</taxon>
        <taxon>Archelosauria</taxon>
        <taxon>Archosauria</taxon>
        <taxon>Crocodylia</taxon>
        <taxon>Alligatoridae</taxon>
        <taxon>Alligatorinae</taxon>
        <taxon>Alligator</taxon>
    </lineage>
</organism>
<evidence type="ECO:0000256" key="2">
    <source>
        <dbReference type="PROSITE-ProRule" id="PRU00176"/>
    </source>
</evidence>
<evidence type="ECO:0000259" key="3">
    <source>
        <dbReference type="PROSITE" id="PS50102"/>
    </source>
</evidence>
<protein>
    <submittedName>
        <fullName evidence="5">SRA stem-loop-interacting RNA-binding protein, mitochondrial isoform X2</fullName>
    </submittedName>
</protein>
<dbReference type="GO" id="GO:0003723">
    <property type="term" value="F:RNA binding"/>
    <property type="evidence" value="ECO:0007669"/>
    <property type="project" value="UniProtKB-UniRule"/>
</dbReference>
<dbReference type="SMART" id="SM00360">
    <property type="entry name" value="RRM"/>
    <property type="match status" value="1"/>
</dbReference>
<dbReference type="Gene3D" id="3.30.70.330">
    <property type="match status" value="1"/>
</dbReference>
<keyword evidence="4" id="KW-1185">Reference proteome</keyword>
<dbReference type="InterPro" id="IPR035979">
    <property type="entry name" value="RBD_domain_sf"/>
</dbReference>
<dbReference type="PANTHER" id="PTHR11176">
    <property type="entry name" value="BOULE-RELATED"/>
    <property type="match status" value="1"/>
</dbReference>
<dbReference type="AlphaFoldDB" id="A0A1U7SDJ6"/>
<dbReference type="GeneID" id="102387862"/>
<dbReference type="KEGG" id="asn:102387862"/>
<dbReference type="RefSeq" id="XP_006028610.1">
    <property type="nucleotide sequence ID" value="XM_006028548.3"/>
</dbReference>
<dbReference type="SUPFAM" id="SSF54928">
    <property type="entry name" value="RNA-binding domain, RBD"/>
    <property type="match status" value="1"/>
</dbReference>
<dbReference type="PANTHER" id="PTHR11176:SF61">
    <property type="entry name" value="SRA STEM-LOOP INTERACTING RNA BINDING PROTEIN"/>
    <property type="match status" value="1"/>
</dbReference>
<evidence type="ECO:0000313" key="5">
    <source>
        <dbReference type="RefSeq" id="XP_006028610.1"/>
    </source>
</evidence>
<evidence type="ECO:0000256" key="1">
    <source>
        <dbReference type="ARBA" id="ARBA00022884"/>
    </source>
</evidence>
<sequence length="96" mass="11122">MAPRRRLYMLFVRGLPWTVARDEISQYFSQFGYVKKCSLPFDETGFHKGYCWIQFNSQSSTNRVLKNSHTLEGAQLQVLKSRQGLAEVNTLLADMD</sequence>
<proteinExistence type="predicted"/>
<dbReference type="eggNOG" id="KOG0118">
    <property type="taxonomic scope" value="Eukaryota"/>
</dbReference>
<keyword evidence="1 2" id="KW-0694">RNA-binding</keyword>
<dbReference type="PROSITE" id="PS50102">
    <property type="entry name" value="RRM"/>
    <property type="match status" value="1"/>
</dbReference>
<feature type="domain" description="RRM" evidence="3">
    <location>
        <begin position="8"/>
        <end position="83"/>
    </location>
</feature>
<reference evidence="5" key="1">
    <citation type="submission" date="2025-08" db="UniProtKB">
        <authorList>
            <consortium name="RefSeq"/>
        </authorList>
    </citation>
    <scope>IDENTIFICATION</scope>
</reference>
<name>A0A1U7SDJ6_ALLSI</name>
<accession>A0A1U7SDJ6</accession>
<dbReference type="Proteomes" id="UP000189705">
    <property type="component" value="Unplaced"/>
</dbReference>
<dbReference type="InterPro" id="IPR012677">
    <property type="entry name" value="Nucleotide-bd_a/b_plait_sf"/>
</dbReference>
<dbReference type="InterPro" id="IPR000504">
    <property type="entry name" value="RRM_dom"/>
</dbReference>
<evidence type="ECO:0000313" key="4">
    <source>
        <dbReference type="Proteomes" id="UP000189705"/>
    </source>
</evidence>